<protein>
    <submittedName>
        <fullName evidence="1">Uncharacterized protein</fullName>
    </submittedName>
</protein>
<dbReference type="EMBL" id="LAZR01025330">
    <property type="protein sequence ID" value="KKL72254.1"/>
    <property type="molecule type" value="Genomic_DNA"/>
</dbReference>
<organism evidence="1">
    <name type="scientific">marine sediment metagenome</name>
    <dbReference type="NCBI Taxonomy" id="412755"/>
    <lineage>
        <taxon>unclassified sequences</taxon>
        <taxon>metagenomes</taxon>
        <taxon>ecological metagenomes</taxon>
    </lineage>
</organism>
<evidence type="ECO:0000313" key="1">
    <source>
        <dbReference type="EMBL" id="KKL72254.1"/>
    </source>
</evidence>
<dbReference type="AlphaFoldDB" id="A0A0F9EE88"/>
<feature type="non-terminal residue" evidence="1">
    <location>
        <position position="66"/>
    </location>
</feature>
<sequence>MLRPMVCARFVRSPCRPTGMLITLSLGKKRTSQTFMICKPYAVDVTSEKEQQCYGATKLERERFAG</sequence>
<comment type="caution">
    <text evidence="1">The sequence shown here is derived from an EMBL/GenBank/DDBJ whole genome shotgun (WGS) entry which is preliminary data.</text>
</comment>
<accession>A0A0F9EE88</accession>
<gene>
    <name evidence="1" type="ORF">LCGC14_2086810</name>
</gene>
<reference evidence="1" key="1">
    <citation type="journal article" date="2015" name="Nature">
        <title>Complex archaea that bridge the gap between prokaryotes and eukaryotes.</title>
        <authorList>
            <person name="Spang A."/>
            <person name="Saw J.H."/>
            <person name="Jorgensen S.L."/>
            <person name="Zaremba-Niedzwiedzka K."/>
            <person name="Martijn J."/>
            <person name="Lind A.E."/>
            <person name="van Eijk R."/>
            <person name="Schleper C."/>
            <person name="Guy L."/>
            <person name="Ettema T.J."/>
        </authorList>
    </citation>
    <scope>NUCLEOTIDE SEQUENCE</scope>
</reference>
<proteinExistence type="predicted"/>
<name>A0A0F9EE88_9ZZZZ</name>